<gene>
    <name evidence="1" type="ORF">J2S43_003194</name>
</gene>
<organism evidence="1 2">
    <name type="scientific">Catenuloplanes nepalensis</name>
    <dbReference type="NCBI Taxonomy" id="587533"/>
    <lineage>
        <taxon>Bacteria</taxon>
        <taxon>Bacillati</taxon>
        <taxon>Actinomycetota</taxon>
        <taxon>Actinomycetes</taxon>
        <taxon>Micromonosporales</taxon>
        <taxon>Micromonosporaceae</taxon>
        <taxon>Catenuloplanes</taxon>
    </lineage>
</organism>
<keyword evidence="2" id="KW-1185">Reference proteome</keyword>
<evidence type="ECO:0000313" key="2">
    <source>
        <dbReference type="Proteomes" id="UP001240984"/>
    </source>
</evidence>
<dbReference type="Gene3D" id="3.30.530.20">
    <property type="match status" value="1"/>
</dbReference>
<dbReference type="Proteomes" id="UP001240984">
    <property type="component" value="Unassembled WGS sequence"/>
</dbReference>
<sequence>MTGYDVSARSAATADVIFELLITPATWPAWSPIDAAEAEDGDPAAPQRAGDVRIFRTGRTISRERITALTPGRRMEYGGGTLRDYRASVDLRPRPDGGTDIRWTGTFGNGPLWGPFMTWYMRRMARGLAAYAER</sequence>
<name>A0ABT9MTB4_9ACTN</name>
<dbReference type="Pfam" id="PF10604">
    <property type="entry name" value="Polyketide_cyc2"/>
    <property type="match status" value="1"/>
</dbReference>
<evidence type="ECO:0000313" key="1">
    <source>
        <dbReference type="EMBL" id="MDP9794682.1"/>
    </source>
</evidence>
<evidence type="ECO:0008006" key="3">
    <source>
        <dbReference type="Google" id="ProtNLM"/>
    </source>
</evidence>
<proteinExistence type="predicted"/>
<protein>
    <recommendedName>
        <fullName evidence="3">SRPBCC family protein</fullName>
    </recommendedName>
</protein>
<dbReference type="SUPFAM" id="SSF55961">
    <property type="entry name" value="Bet v1-like"/>
    <property type="match status" value="1"/>
</dbReference>
<dbReference type="RefSeq" id="WP_306829885.1">
    <property type="nucleotide sequence ID" value="NZ_JAUSRA010000001.1"/>
</dbReference>
<accession>A0ABT9MTB4</accession>
<dbReference type="EMBL" id="JAUSRA010000001">
    <property type="protein sequence ID" value="MDP9794682.1"/>
    <property type="molecule type" value="Genomic_DNA"/>
</dbReference>
<dbReference type="InterPro" id="IPR019587">
    <property type="entry name" value="Polyketide_cyclase/dehydratase"/>
</dbReference>
<dbReference type="CDD" id="cd07821">
    <property type="entry name" value="PYR_PYL_RCAR_like"/>
    <property type="match status" value="1"/>
</dbReference>
<comment type="caution">
    <text evidence="1">The sequence shown here is derived from an EMBL/GenBank/DDBJ whole genome shotgun (WGS) entry which is preliminary data.</text>
</comment>
<dbReference type="InterPro" id="IPR023393">
    <property type="entry name" value="START-like_dom_sf"/>
</dbReference>
<reference evidence="1 2" key="1">
    <citation type="submission" date="2023-07" db="EMBL/GenBank/DDBJ databases">
        <title>Sequencing the genomes of 1000 actinobacteria strains.</title>
        <authorList>
            <person name="Klenk H.-P."/>
        </authorList>
    </citation>
    <scope>NUCLEOTIDE SEQUENCE [LARGE SCALE GENOMIC DNA]</scope>
    <source>
        <strain evidence="1 2">DSM 44710</strain>
    </source>
</reference>